<keyword evidence="6" id="KW-1185">Reference proteome</keyword>
<dbReference type="PROSITE" id="PS50088">
    <property type="entry name" value="ANK_REPEAT"/>
    <property type="match status" value="2"/>
</dbReference>
<feature type="repeat" description="ANK" evidence="3">
    <location>
        <begin position="218"/>
        <end position="250"/>
    </location>
</feature>
<feature type="repeat" description="ANK" evidence="3">
    <location>
        <begin position="267"/>
        <end position="289"/>
    </location>
</feature>
<dbReference type="Gene3D" id="1.25.40.20">
    <property type="entry name" value="Ankyrin repeat-containing domain"/>
    <property type="match status" value="2"/>
</dbReference>
<evidence type="ECO:0000256" key="2">
    <source>
        <dbReference type="ARBA" id="ARBA00023043"/>
    </source>
</evidence>
<feature type="region of interest" description="Disordered" evidence="4">
    <location>
        <begin position="506"/>
        <end position="539"/>
    </location>
</feature>
<dbReference type="PANTHER" id="PTHR24198">
    <property type="entry name" value="ANKYRIN REPEAT AND PROTEIN KINASE DOMAIN-CONTAINING PROTEIN"/>
    <property type="match status" value="1"/>
</dbReference>
<proteinExistence type="predicted"/>
<evidence type="ECO:0000256" key="3">
    <source>
        <dbReference type="PROSITE-ProRule" id="PRU00023"/>
    </source>
</evidence>
<dbReference type="SMART" id="SM00248">
    <property type="entry name" value="ANK"/>
    <property type="match status" value="8"/>
</dbReference>
<evidence type="ECO:0000256" key="4">
    <source>
        <dbReference type="SAM" id="MobiDB-lite"/>
    </source>
</evidence>
<dbReference type="PROSITE" id="PS50297">
    <property type="entry name" value="ANK_REP_REGION"/>
    <property type="match status" value="2"/>
</dbReference>
<evidence type="ECO:0000256" key="1">
    <source>
        <dbReference type="ARBA" id="ARBA00022737"/>
    </source>
</evidence>
<name>A0AA88GC51_NAELO</name>
<organism evidence="5 6">
    <name type="scientific">Naegleria lovaniensis</name>
    <name type="common">Amoeba</name>
    <dbReference type="NCBI Taxonomy" id="51637"/>
    <lineage>
        <taxon>Eukaryota</taxon>
        <taxon>Discoba</taxon>
        <taxon>Heterolobosea</taxon>
        <taxon>Tetramitia</taxon>
        <taxon>Eutetramitia</taxon>
        <taxon>Vahlkampfiidae</taxon>
        <taxon>Naegleria</taxon>
    </lineage>
</organism>
<evidence type="ECO:0000313" key="6">
    <source>
        <dbReference type="Proteomes" id="UP000816034"/>
    </source>
</evidence>
<gene>
    <name evidence="5" type="ORF">C9374_013049</name>
</gene>
<dbReference type="PANTHER" id="PTHR24198:SF165">
    <property type="entry name" value="ANKYRIN REPEAT-CONTAINING PROTEIN-RELATED"/>
    <property type="match status" value="1"/>
</dbReference>
<dbReference type="SUPFAM" id="SSF48403">
    <property type="entry name" value="Ankyrin repeat"/>
    <property type="match status" value="2"/>
</dbReference>
<dbReference type="AlphaFoldDB" id="A0AA88GC51"/>
<sequence length="628" mass="70669">MKWLYFASAYPSPIKFRSNFFPFSKKDAAWDTKKTNPFLHTHSICRSPATCHPDSMSYHHQQTFSSKYSSNSSTSSILPIPSNTPKLVKSICSSTESTTKEIFSHILHQSNNHVNTLHFTPKEWSQLLFKAIQFGDENVVRALLEWGDYENQRILQQLSHSCKNAKSTLSNLPYSLESGDEQSYGATALHKACSLNRPQIVSMLLQRNDVSRCVKDHSQSTPMHYAASNGSLECVMLLLMKGVNASEGNFRRNVNDDQLMLDSKDAYGNTPIHLAMKHKHYQVVSALLDYCPNLVNSRRSNSRTLLHMVVENFDVTGLSLITKEHAQALSKIQIYAKDENGLTPLMLLVKEFSRLTENSHLRKKNRFSMLLHLLSLYDLSEMSLVNRHNDHHCKNLFHIACLHNCADVVRIMALFLNRELYLNMLKQCDKNGQNPFHTACKYGADQVLETFMLMVHSETADHSKIVQSKSKHCNINSREEYLECKDKEGNTPLHVAALSLALVSPASNEEDDDSPSPRGVSFSASCSDLPSTSTVTSTRSNSALSFPVTFGKANSESCIAKFSKSSYSPLSMTPSDEDVTSTFVRCIEVLFPVVSLDIENSKKHTVLELLNKTIFFENSSIFSTSIQH</sequence>
<dbReference type="Pfam" id="PF12796">
    <property type="entry name" value="Ank_2"/>
    <property type="match status" value="1"/>
</dbReference>
<accession>A0AA88GC51</accession>
<protein>
    <submittedName>
        <fullName evidence="5">Uncharacterized protein</fullName>
    </submittedName>
</protein>
<keyword evidence="1" id="KW-0677">Repeat</keyword>
<comment type="caution">
    <text evidence="5">The sequence shown here is derived from an EMBL/GenBank/DDBJ whole genome shotgun (WGS) entry which is preliminary data.</text>
</comment>
<dbReference type="Proteomes" id="UP000816034">
    <property type="component" value="Unassembled WGS sequence"/>
</dbReference>
<reference evidence="5 6" key="1">
    <citation type="journal article" date="2018" name="BMC Genomics">
        <title>The genome of Naegleria lovaniensis, the basis for a comparative approach to unravel pathogenicity factors of the human pathogenic amoeba N. fowleri.</title>
        <authorList>
            <person name="Liechti N."/>
            <person name="Schurch N."/>
            <person name="Bruggmann R."/>
            <person name="Wittwer M."/>
        </authorList>
    </citation>
    <scope>NUCLEOTIDE SEQUENCE [LARGE SCALE GENOMIC DNA]</scope>
    <source>
        <strain evidence="5 6">ATCC 30569</strain>
    </source>
</reference>
<dbReference type="InterPro" id="IPR036770">
    <property type="entry name" value="Ankyrin_rpt-contain_sf"/>
</dbReference>
<dbReference type="Pfam" id="PF00023">
    <property type="entry name" value="Ank"/>
    <property type="match status" value="1"/>
</dbReference>
<dbReference type="InterPro" id="IPR002110">
    <property type="entry name" value="Ankyrin_rpt"/>
</dbReference>
<dbReference type="EMBL" id="PYSW02000064">
    <property type="protein sequence ID" value="KAG2372927.1"/>
    <property type="molecule type" value="Genomic_DNA"/>
</dbReference>
<keyword evidence="2 3" id="KW-0040">ANK repeat</keyword>
<evidence type="ECO:0000313" key="5">
    <source>
        <dbReference type="EMBL" id="KAG2372927.1"/>
    </source>
</evidence>
<dbReference type="RefSeq" id="XP_044542101.1">
    <property type="nucleotide sequence ID" value="XM_044688883.1"/>
</dbReference>
<dbReference type="GeneID" id="68105502"/>